<dbReference type="InterPro" id="IPR003500">
    <property type="entry name" value="RpiB_LacA_LacB"/>
</dbReference>
<dbReference type="InterPro" id="IPR051812">
    <property type="entry name" value="SPI_LacAB/RpiB"/>
</dbReference>
<reference evidence="3 4" key="1">
    <citation type="journal article" date="2018" name="Nat. Biotechnol.">
        <title>A standardized bacterial taxonomy based on genome phylogeny substantially revises the tree of life.</title>
        <authorList>
            <person name="Parks D.H."/>
            <person name="Chuvochina M."/>
            <person name="Waite D.W."/>
            <person name="Rinke C."/>
            <person name="Skarshewski A."/>
            <person name="Chaumeil P.A."/>
            <person name="Hugenholtz P."/>
        </authorList>
    </citation>
    <scope>NUCLEOTIDE SEQUENCE [LARGE SCALE GENOMIC DNA]</scope>
    <source>
        <strain evidence="3">UBA9049</strain>
    </source>
</reference>
<accession>A0A3B8WBL4</accession>
<evidence type="ECO:0000256" key="1">
    <source>
        <dbReference type="ARBA" id="ARBA00008754"/>
    </source>
</evidence>
<evidence type="ECO:0000313" key="3">
    <source>
        <dbReference type="EMBL" id="HAC27301.1"/>
    </source>
</evidence>
<feature type="non-terminal residue" evidence="3">
    <location>
        <position position="73"/>
    </location>
</feature>
<dbReference type="Gene3D" id="3.40.1400.10">
    <property type="entry name" value="Sugar-phosphate isomerase, RpiB/LacA/LacB"/>
    <property type="match status" value="1"/>
</dbReference>
<dbReference type="GO" id="GO:0005975">
    <property type="term" value="P:carbohydrate metabolic process"/>
    <property type="evidence" value="ECO:0007669"/>
    <property type="project" value="InterPro"/>
</dbReference>
<evidence type="ECO:0000256" key="2">
    <source>
        <dbReference type="ARBA" id="ARBA00023235"/>
    </source>
</evidence>
<comment type="caution">
    <text evidence="3">The sequence shown here is derived from an EMBL/GenBank/DDBJ whole genome shotgun (WGS) entry which is preliminary data.</text>
</comment>
<proteinExistence type="inferred from homology"/>
<feature type="non-terminal residue" evidence="3">
    <location>
        <position position="1"/>
    </location>
</feature>
<name>A0A3B8WBL4_MARNT</name>
<evidence type="ECO:0000313" key="4">
    <source>
        <dbReference type="Proteomes" id="UP000261325"/>
    </source>
</evidence>
<sequence>IPGIRASVCHDLYSARQGVEHDELNVLSLGARVVGLELAQQLTTEFLVARFTGEERHVRRLAKVNAIEQQSRQ</sequence>
<dbReference type="AlphaFoldDB" id="A0A3B8WBL4"/>
<comment type="similarity">
    <text evidence="1">Belongs to the LacAB/RpiB family.</text>
</comment>
<dbReference type="GO" id="GO:0016861">
    <property type="term" value="F:intramolecular oxidoreductase activity, interconverting aldoses and ketoses"/>
    <property type="evidence" value="ECO:0007669"/>
    <property type="project" value="UniProtKB-ARBA"/>
</dbReference>
<organism evidence="3 4">
    <name type="scientific">Marinobacter nauticus</name>
    <name type="common">Marinobacter hydrocarbonoclasticus</name>
    <name type="synonym">Marinobacter aquaeolei</name>
    <dbReference type="NCBI Taxonomy" id="2743"/>
    <lineage>
        <taxon>Bacteria</taxon>
        <taxon>Pseudomonadati</taxon>
        <taxon>Pseudomonadota</taxon>
        <taxon>Gammaproteobacteria</taxon>
        <taxon>Pseudomonadales</taxon>
        <taxon>Marinobacteraceae</taxon>
        <taxon>Marinobacter</taxon>
    </lineage>
</organism>
<dbReference type="Proteomes" id="UP000261325">
    <property type="component" value="Unassembled WGS sequence"/>
</dbReference>
<keyword evidence="2 3" id="KW-0413">Isomerase</keyword>
<protein>
    <submittedName>
        <fullName evidence="3">Ribose-5-phosphate isomerase</fullName>
    </submittedName>
</protein>
<gene>
    <name evidence="3" type="ORF">DCF82_05750</name>
</gene>
<dbReference type="InterPro" id="IPR036569">
    <property type="entry name" value="RpiB_LacA_LacB_sf"/>
</dbReference>
<dbReference type="PANTHER" id="PTHR43732:SF1">
    <property type="entry name" value="RIBOSE 5-PHOSPHATE ISOMERASE"/>
    <property type="match status" value="1"/>
</dbReference>
<dbReference type="SUPFAM" id="SSF89623">
    <property type="entry name" value="Ribose/Galactose isomerase RpiB/AlsB"/>
    <property type="match status" value="1"/>
</dbReference>
<dbReference type="PANTHER" id="PTHR43732">
    <property type="entry name" value="RIBOSE 5-PHOSPHATE ISOMERASE-RELATED"/>
    <property type="match status" value="1"/>
</dbReference>
<dbReference type="Pfam" id="PF02502">
    <property type="entry name" value="LacAB_rpiB"/>
    <property type="match status" value="1"/>
</dbReference>
<dbReference type="EMBL" id="DLYI01000069">
    <property type="protein sequence ID" value="HAC27301.1"/>
    <property type="molecule type" value="Genomic_DNA"/>
</dbReference>